<gene>
    <name evidence="2" type="ORF">XAC3562_760061</name>
</gene>
<name>A0A0U5FJT7_XANCI</name>
<evidence type="ECO:0000256" key="1">
    <source>
        <dbReference type="SAM" id="MobiDB-lite"/>
    </source>
</evidence>
<evidence type="ECO:0000313" key="3">
    <source>
        <dbReference type="Proteomes" id="UP000052230"/>
    </source>
</evidence>
<keyword evidence="3" id="KW-1185">Reference proteome</keyword>
<organism evidence="2 3">
    <name type="scientific">Xanthomonas citri pv. citri</name>
    <dbReference type="NCBI Taxonomy" id="611301"/>
    <lineage>
        <taxon>Bacteria</taxon>
        <taxon>Pseudomonadati</taxon>
        <taxon>Pseudomonadota</taxon>
        <taxon>Gammaproteobacteria</taxon>
        <taxon>Lysobacterales</taxon>
        <taxon>Lysobacteraceae</taxon>
        <taxon>Xanthomonas</taxon>
    </lineage>
</organism>
<protein>
    <submittedName>
        <fullName evidence="2">Uncharacterized protein</fullName>
    </submittedName>
</protein>
<sequence>MATWMPPTVPQGRLHGVSRERRGTAHPPRQAFDLEHLRTYKRRYEIPLPHAGAEQPGGLSVPTPASPNIERPLPAGRCLGDSRVGGRIHGVC</sequence>
<accession>A0A0U5FJT7</accession>
<dbReference type="EMBL" id="CCXZ01000173">
    <property type="protein sequence ID" value="CEG18084.1"/>
    <property type="molecule type" value="Genomic_DNA"/>
</dbReference>
<feature type="region of interest" description="Disordered" evidence="1">
    <location>
        <begin position="48"/>
        <end position="80"/>
    </location>
</feature>
<dbReference type="Proteomes" id="UP000052230">
    <property type="component" value="Unassembled WGS sequence"/>
</dbReference>
<dbReference type="AlphaFoldDB" id="A0A0U5FJT7"/>
<feature type="region of interest" description="Disordered" evidence="1">
    <location>
        <begin position="1"/>
        <end position="28"/>
    </location>
</feature>
<proteinExistence type="predicted"/>
<evidence type="ECO:0000313" key="2">
    <source>
        <dbReference type="EMBL" id="CEG18084.1"/>
    </source>
</evidence>
<reference evidence="2 3" key="1">
    <citation type="submission" date="2014-09" db="EMBL/GenBank/DDBJ databases">
        <authorList>
            <person name="Regsiter A."/>
        </authorList>
    </citation>
    <scope>NUCLEOTIDE SEQUENCE [LARGE SCALE GENOMIC DNA]</scope>
</reference>
<comment type="caution">
    <text evidence="2">The sequence shown here is derived from an EMBL/GenBank/DDBJ whole genome shotgun (WGS) entry which is preliminary data.</text>
</comment>